<dbReference type="InterPro" id="IPR036055">
    <property type="entry name" value="LDL_receptor-like_sf"/>
</dbReference>
<dbReference type="PANTHER" id="PTHR24270:SF62">
    <property type="entry name" value="LOW-DENSITY LIPOPROTEIN RECEPTOR-RELATED PROTEIN 2"/>
    <property type="match status" value="1"/>
</dbReference>
<dbReference type="GO" id="GO:0012505">
    <property type="term" value="C:endomembrane system"/>
    <property type="evidence" value="ECO:0007669"/>
    <property type="project" value="UniProtKB-SubCell"/>
</dbReference>
<organism evidence="10 11">
    <name type="scientific">Python bivittatus</name>
    <name type="common">Burmese python</name>
    <name type="synonym">Python molurus bivittatus</name>
    <dbReference type="NCBI Taxonomy" id="176946"/>
    <lineage>
        <taxon>Eukaryota</taxon>
        <taxon>Metazoa</taxon>
        <taxon>Chordata</taxon>
        <taxon>Craniata</taxon>
        <taxon>Vertebrata</taxon>
        <taxon>Euteleostomi</taxon>
        <taxon>Lepidosauria</taxon>
        <taxon>Squamata</taxon>
        <taxon>Bifurcata</taxon>
        <taxon>Unidentata</taxon>
        <taxon>Episquamata</taxon>
        <taxon>Toxicofera</taxon>
        <taxon>Serpentes</taxon>
        <taxon>Henophidia</taxon>
        <taxon>Pythonidae</taxon>
        <taxon>Python</taxon>
    </lineage>
</organism>
<feature type="disulfide bond" evidence="8">
    <location>
        <begin position="145"/>
        <end position="157"/>
    </location>
</feature>
<gene>
    <name evidence="11" type="primary">LOC112543142</name>
</gene>
<dbReference type="InterPro" id="IPR002172">
    <property type="entry name" value="LDrepeatLR_classA_rpt"/>
</dbReference>
<keyword evidence="9" id="KW-0732">Signal</keyword>
<evidence type="ECO:0000256" key="7">
    <source>
        <dbReference type="ARBA" id="ARBA00023157"/>
    </source>
</evidence>
<keyword evidence="5" id="KW-1133">Transmembrane helix</keyword>
<evidence type="ECO:0000256" key="4">
    <source>
        <dbReference type="ARBA" id="ARBA00022737"/>
    </source>
</evidence>
<comment type="subcellular location">
    <subcellularLocation>
        <location evidence="2">Endomembrane system</location>
    </subcellularLocation>
    <subcellularLocation>
        <location evidence="1">Membrane</location>
        <topology evidence="1">Single-pass membrane protein</topology>
    </subcellularLocation>
</comment>
<keyword evidence="3" id="KW-0812">Transmembrane</keyword>
<dbReference type="SUPFAM" id="SSF57424">
    <property type="entry name" value="LDL receptor-like module"/>
    <property type="match status" value="4"/>
</dbReference>
<comment type="caution">
    <text evidence="8">Lacks conserved residue(s) required for the propagation of feature annotation.</text>
</comment>
<dbReference type="RefSeq" id="XP_025033114.1">
    <property type="nucleotide sequence ID" value="XM_025177346.1"/>
</dbReference>
<keyword evidence="10" id="KW-1185">Reference proteome</keyword>
<accession>A0A9F5IWZ6</accession>
<dbReference type="Gene3D" id="4.10.400.10">
    <property type="entry name" value="Low-density Lipoprotein Receptor"/>
    <property type="match status" value="4"/>
</dbReference>
<dbReference type="InterPro" id="IPR050685">
    <property type="entry name" value="LDLR"/>
</dbReference>
<sequence>MELFPLHAVLLFLAALGGWGRLSPSGDGRPCSASLQAGCRDKCIPFSWLCNGEQECPDGSDEHCVEECGGDPYAWQCEDGACIAARWRCDGTSDCLDGSDEENCVCPDKIPCQSNNQCIDPWEVCDNHEDCKDGSDEANCSPNKCLAGQWQCKNKVCIMEDWKCNGIDNCGDHSDEDIC</sequence>
<evidence type="ECO:0000313" key="10">
    <source>
        <dbReference type="Proteomes" id="UP000695026"/>
    </source>
</evidence>
<feature type="disulfide bond" evidence="8">
    <location>
        <begin position="125"/>
        <end position="140"/>
    </location>
</feature>
<dbReference type="PRINTS" id="PR00261">
    <property type="entry name" value="LDLRECEPTOR"/>
</dbReference>
<feature type="signal peptide" evidence="9">
    <location>
        <begin position="1"/>
        <end position="20"/>
    </location>
</feature>
<reference evidence="11" key="1">
    <citation type="submission" date="2025-08" db="UniProtKB">
        <authorList>
            <consortium name="RefSeq"/>
        </authorList>
    </citation>
    <scope>IDENTIFICATION</scope>
    <source>
        <tissue evidence="11">Liver</tissue>
    </source>
</reference>
<feature type="disulfide bond" evidence="8">
    <location>
        <begin position="152"/>
        <end position="170"/>
    </location>
</feature>
<dbReference type="GeneID" id="112543142"/>
<dbReference type="KEGG" id="pbi:112543142"/>
<evidence type="ECO:0000256" key="6">
    <source>
        <dbReference type="ARBA" id="ARBA00023136"/>
    </source>
</evidence>
<feature type="non-terminal residue" evidence="11">
    <location>
        <position position="179"/>
    </location>
</feature>
<evidence type="ECO:0000256" key="9">
    <source>
        <dbReference type="SAM" id="SignalP"/>
    </source>
</evidence>
<evidence type="ECO:0000256" key="2">
    <source>
        <dbReference type="ARBA" id="ARBA00004308"/>
    </source>
</evidence>
<evidence type="ECO:0000313" key="11">
    <source>
        <dbReference type="RefSeq" id="XP_025033114.1"/>
    </source>
</evidence>
<dbReference type="OrthoDB" id="21182at2759"/>
<dbReference type="InterPro" id="IPR023415">
    <property type="entry name" value="LDLR_class-A_CS"/>
</dbReference>
<keyword evidence="7 8" id="KW-1015">Disulfide bond</keyword>
<evidence type="ECO:0000256" key="5">
    <source>
        <dbReference type="ARBA" id="ARBA00022989"/>
    </source>
</evidence>
<dbReference type="GO" id="GO:0005886">
    <property type="term" value="C:plasma membrane"/>
    <property type="evidence" value="ECO:0007669"/>
    <property type="project" value="TreeGrafter"/>
</dbReference>
<dbReference type="CDD" id="cd00112">
    <property type="entry name" value="LDLa"/>
    <property type="match status" value="4"/>
</dbReference>
<dbReference type="AlphaFoldDB" id="A0A9F5IWZ6"/>
<dbReference type="GO" id="GO:0016192">
    <property type="term" value="P:vesicle-mediated transport"/>
    <property type="evidence" value="ECO:0007669"/>
    <property type="project" value="UniProtKB-ARBA"/>
</dbReference>
<dbReference type="PANTHER" id="PTHR24270">
    <property type="entry name" value="LOW-DENSITY LIPOPROTEIN RECEPTOR-RELATED"/>
    <property type="match status" value="1"/>
</dbReference>
<protein>
    <submittedName>
        <fullName evidence="11">Low-density lipoprotein receptor-related protein 8-like</fullName>
    </submittedName>
</protein>
<proteinExistence type="predicted"/>
<dbReference type="PROSITE" id="PS01209">
    <property type="entry name" value="LDLRA_1"/>
    <property type="match status" value="3"/>
</dbReference>
<evidence type="ECO:0000256" key="3">
    <source>
        <dbReference type="ARBA" id="ARBA00022692"/>
    </source>
</evidence>
<feature type="disulfide bond" evidence="8">
    <location>
        <begin position="164"/>
        <end position="179"/>
    </location>
</feature>
<feature type="disulfide bond" evidence="8">
    <location>
        <begin position="31"/>
        <end position="43"/>
    </location>
</feature>
<evidence type="ECO:0000256" key="8">
    <source>
        <dbReference type="PROSITE-ProRule" id="PRU00124"/>
    </source>
</evidence>
<feature type="chain" id="PRO_5039954692" evidence="9">
    <location>
        <begin position="21"/>
        <end position="179"/>
    </location>
</feature>
<dbReference type="Pfam" id="PF00057">
    <property type="entry name" value="Ldl_recept_a"/>
    <property type="match status" value="4"/>
</dbReference>
<name>A0A9F5IWZ6_PYTBI</name>
<keyword evidence="4" id="KW-0677">Repeat</keyword>
<feature type="disulfide bond" evidence="8">
    <location>
        <begin position="89"/>
        <end position="104"/>
    </location>
</feature>
<feature type="disulfide bond" evidence="8">
    <location>
        <begin position="77"/>
        <end position="95"/>
    </location>
</feature>
<dbReference type="SMART" id="SM00192">
    <property type="entry name" value="LDLa"/>
    <property type="match status" value="4"/>
</dbReference>
<dbReference type="Proteomes" id="UP000695026">
    <property type="component" value="Unplaced"/>
</dbReference>
<dbReference type="PROSITE" id="PS50068">
    <property type="entry name" value="LDLRA_2"/>
    <property type="match status" value="4"/>
</dbReference>
<keyword evidence="6" id="KW-0472">Membrane</keyword>
<dbReference type="OMA" id="DEINCHK"/>
<evidence type="ECO:0000256" key="1">
    <source>
        <dbReference type="ARBA" id="ARBA00004167"/>
    </source>
</evidence>